<feature type="transmembrane region" description="Helical" evidence="7">
    <location>
        <begin position="146"/>
        <end position="170"/>
    </location>
</feature>
<dbReference type="EMBL" id="VNKQ01000003">
    <property type="protein sequence ID" value="KAG0651929.1"/>
    <property type="molecule type" value="Genomic_DNA"/>
</dbReference>
<evidence type="ECO:0000256" key="3">
    <source>
        <dbReference type="ARBA" id="ARBA00022692"/>
    </source>
</evidence>
<dbReference type="Proteomes" id="UP000785200">
    <property type="component" value="Unassembled WGS sequence"/>
</dbReference>
<reference evidence="9" key="1">
    <citation type="submission" date="2019-07" db="EMBL/GenBank/DDBJ databases">
        <title>Hyphodiscus hymeniophilus genome sequencing and assembly.</title>
        <authorList>
            <person name="Kramer G."/>
            <person name="Nodwell J."/>
        </authorList>
    </citation>
    <scope>NUCLEOTIDE SEQUENCE</scope>
    <source>
        <strain evidence="9">ATCC 34498</strain>
    </source>
</reference>
<keyword evidence="3 7" id="KW-0812">Transmembrane</keyword>
<dbReference type="InterPro" id="IPR011701">
    <property type="entry name" value="MFS"/>
</dbReference>
<organism evidence="9 10">
    <name type="scientific">Hyphodiscus hymeniophilus</name>
    <dbReference type="NCBI Taxonomy" id="353542"/>
    <lineage>
        <taxon>Eukaryota</taxon>
        <taxon>Fungi</taxon>
        <taxon>Dikarya</taxon>
        <taxon>Ascomycota</taxon>
        <taxon>Pezizomycotina</taxon>
        <taxon>Leotiomycetes</taxon>
        <taxon>Helotiales</taxon>
        <taxon>Hyphodiscaceae</taxon>
        <taxon>Hyphodiscus</taxon>
    </lineage>
</organism>
<name>A0A9P7B0C8_9HELO</name>
<comment type="caution">
    <text evidence="9">The sequence shown here is derived from an EMBL/GenBank/DDBJ whole genome shotgun (WGS) entry which is preliminary data.</text>
</comment>
<feature type="compositionally biased region" description="Gly residues" evidence="6">
    <location>
        <begin position="576"/>
        <end position="587"/>
    </location>
</feature>
<feature type="transmembrane region" description="Helical" evidence="7">
    <location>
        <begin position="347"/>
        <end position="369"/>
    </location>
</feature>
<evidence type="ECO:0000313" key="10">
    <source>
        <dbReference type="Proteomes" id="UP000785200"/>
    </source>
</evidence>
<dbReference type="InterPro" id="IPR020846">
    <property type="entry name" value="MFS_dom"/>
</dbReference>
<dbReference type="AlphaFoldDB" id="A0A9P7B0C8"/>
<evidence type="ECO:0000256" key="4">
    <source>
        <dbReference type="ARBA" id="ARBA00022989"/>
    </source>
</evidence>
<dbReference type="SUPFAM" id="SSF103473">
    <property type="entry name" value="MFS general substrate transporter"/>
    <property type="match status" value="1"/>
</dbReference>
<feature type="compositionally biased region" description="Acidic residues" evidence="6">
    <location>
        <begin position="507"/>
        <end position="524"/>
    </location>
</feature>
<evidence type="ECO:0000313" key="9">
    <source>
        <dbReference type="EMBL" id="KAG0651929.1"/>
    </source>
</evidence>
<dbReference type="InterPro" id="IPR036259">
    <property type="entry name" value="MFS_trans_sf"/>
</dbReference>
<feature type="transmembrane region" description="Helical" evidence="7">
    <location>
        <begin position="381"/>
        <end position="405"/>
    </location>
</feature>
<keyword evidence="10" id="KW-1185">Reference proteome</keyword>
<evidence type="ECO:0000256" key="7">
    <source>
        <dbReference type="SAM" id="Phobius"/>
    </source>
</evidence>
<dbReference type="Pfam" id="PF07690">
    <property type="entry name" value="MFS_1"/>
    <property type="match status" value="1"/>
</dbReference>
<accession>A0A9P7B0C8</accession>
<feature type="transmembrane region" description="Helical" evidence="7">
    <location>
        <begin position="452"/>
        <end position="471"/>
    </location>
</feature>
<evidence type="ECO:0000256" key="5">
    <source>
        <dbReference type="ARBA" id="ARBA00023136"/>
    </source>
</evidence>
<comment type="subcellular location">
    <subcellularLocation>
        <location evidence="1">Membrane</location>
        <topology evidence="1">Multi-pass membrane protein</topology>
    </subcellularLocation>
</comment>
<feature type="transmembrane region" description="Helical" evidence="7">
    <location>
        <begin position="412"/>
        <end position="432"/>
    </location>
</feature>
<gene>
    <name evidence="9" type="ORF">D0Z07_0857</name>
</gene>
<feature type="transmembrane region" description="Helical" evidence="7">
    <location>
        <begin position="268"/>
        <end position="284"/>
    </location>
</feature>
<keyword evidence="4 7" id="KW-1133">Transmembrane helix</keyword>
<evidence type="ECO:0000256" key="1">
    <source>
        <dbReference type="ARBA" id="ARBA00004141"/>
    </source>
</evidence>
<feature type="domain" description="Major facilitator superfamily (MFS) profile" evidence="8">
    <location>
        <begin position="1"/>
        <end position="476"/>
    </location>
</feature>
<feature type="transmembrane region" description="Helical" evidence="7">
    <location>
        <begin position="321"/>
        <end position="340"/>
    </location>
</feature>
<proteinExistence type="predicted"/>
<evidence type="ECO:0000259" key="8">
    <source>
        <dbReference type="PROSITE" id="PS50850"/>
    </source>
</evidence>
<feature type="compositionally biased region" description="Gly residues" evidence="6">
    <location>
        <begin position="598"/>
        <end position="608"/>
    </location>
</feature>
<feature type="transmembrane region" description="Helical" evidence="7">
    <location>
        <begin position="46"/>
        <end position="63"/>
    </location>
</feature>
<feature type="compositionally biased region" description="Acidic residues" evidence="6">
    <location>
        <begin position="483"/>
        <end position="499"/>
    </location>
</feature>
<sequence length="608" mass="65267">MIESFGVHKKDIAKWSGLVSGVFSLSQCLTAILWGRASDTFGRKPTILIGLTCTMMASLMWGVSSSLPMAIMARSLAGAFNGNVGIIRTMVAEMVPEKELQPRAFSVMPLVWNLGSIFGPSFGGFFAKPTENLSGIFGNSKFLKKYPFALPNIVASGFFLIGISTGILFLKETLETKKHKKDYGRALGARLVSFIKTIFRRHKPLNPRPFSRRHSVYDESSASLLRPTSSAGSDTSKAFSETYSSASKGHKPALPRPTLIEVFTRQSVINLIAYTFLALHSSAYDQLLPVFMYNPRQKPDATNTRLPFKFSGGFGLGPGRIGTLFTLYGVLGCFVQFLVFPPVARRFGVLNCFKVCGAVFPLIWFATPYTAVIQDPVSQQIVMFGIMIVKCFVVIFAFPCSVILLTNSAVSLRILGTLNGFAVSISAVGRAFGPALGGAAFSHGLETGYMITAWWMLGTIAAIGAIPIWWLQEMEGFSKTADDSSDSESELDGDSLPDIAEDRDGELLEGDEVLDWDPNEEALDTVDGPPLSRTSAAKRSSLESAGRGGGTGKRISLDGLNSLSRLERRMSSPIGLRGGSVGPGGGRRLSNGLAASNGGLGTGGTSFA</sequence>
<feature type="region of interest" description="Disordered" evidence="6">
    <location>
        <begin position="571"/>
        <end position="608"/>
    </location>
</feature>
<evidence type="ECO:0000256" key="2">
    <source>
        <dbReference type="ARBA" id="ARBA00022448"/>
    </source>
</evidence>
<keyword evidence="2" id="KW-0813">Transport</keyword>
<protein>
    <submittedName>
        <fullName evidence="9">Major facilitator superfamily multidrug transporter mfsB</fullName>
    </submittedName>
</protein>
<dbReference type="OrthoDB" id="10262656at2759"/>
<feature type="transmembrane region" description="Helical" evidence="7">
    <location>
        <begin position="104"/>
        <end position="126"/>
    </location>
</feature>
<dbReference type="PANTHER" id="PTHR23504">
    <property type="entry name" value="MAJOR FACILITATOR SUPERFAMILY DOMAIN-CONTAINING PROTEIN 10"/>
    <property type="match status" value="1"/>
</dbReference>
<dbReference type="GO" id="GO:0022857">
    <property type="term" value="F:transmembrane transporter activity"/>
    <property type="evidence" value="ECO:0007669"/>
    <property type="project" value="InterPro"/>
</dbReference>
<dbReference type="PROSITE" id="PS50850">
    <property type="entry name" value="MFS"/>
    <property type="match status" value="1"/>
</dbReference>
<evidence type="ECO:0000256" key="6">
    <source>
        <dbReference type="SAM" id="MobiDB-lite"/>
    </source>
</evidence>
<feature type="transmembrane region" description="Helical" evidence="7">
    <location>
        <begin position="12"/>
        <end position="34"/>
    </location>
</feature>
<dbReference type="Gene3D" id="1.20.1250.20">
    <property type="entry name" value="MFS general substrate transporter like domains"/>
    <property type="match status" value="1"/>
</dbReference>
<keyword evidence="5 7" id="KW-0472">Membrane</keyword>
<dbReference type="PANTHER" id="PTHR23504:SF8">
    <property type="entry name" value="TRANSPORTER, PUTATIVE (AFU_ORTHOLOGUE AFUA_1G03730)-RELATED"/>
    <property type="match status" value="1"/>
</dbReference>
<feature type="region of interest" description="Disordered" evidence="6">
    <location>
        <begin position="480"/>
        <end position="558"/>
    </location>
</feature>
<dbReference type="GO" id="GO:0016020">
    <property type="term" value="C:membrane"/>
    <property type="evidence" value="ECO:0007669"/>
    <property type="project" value="UniProtKB-SubCell"/>
</dbReference>